<evidence type="ECO:0000256" key="3">
    <source>
        <dbReference type="ARBA" id="ARBA00022692"/>
    </source>
</evidence>
<keyword evidence="15" id="KW-1185">Reference proteome</keyword>
<dbReference type="CDD" id="cd00637">
    <property type="entry name" value="7tm_classA_rhodopsin-like"/>
    <property type="match status" value="1"/>
</dbReference>
<feature type="transmembrane region" description="Helical" evidence="12">
    <location>
        <begin position="59"/>
        <end position="81"/>
    </location>
</feature>
<keyword evidence="7" id="KW-1015">Disulfide bond</keyword>
<dbReference type="PROSITE" id="PS50262">
    <property type="entry name" value="G_PROTEIN_RECEP_F1_2"/>
    <property type="match status" value="1"/>
</dbReference>
<evidence type="ECO:0000256" key="2">
    <source>
        <dbReference type="ARBA" id="ARBA00022475"/>
    </source>
</evidence>
<keyword evidence="8 11" id="KW-0675">Receptor</keyword>
<keyword evidence="2" id="KW-1003">Cell membrane</keyword>
<feature type="transmembrane region" description="Helical" evidence="12">
    <location>
        <begin position="141"/>
        <end position="162"/>
    </location>
</feature>
<accession>A0A9Q1HA08</accession>
<evidence type="ECO:0000256" key="4">
    <source>
        <dbReference type="ARBA" id="ARBA00022989"/>
    </source>
</evidence>
<evidence type="ECO:0000256" key="12">
    <source>
        <dbReference type="SAM" id="Phobius"/>
    </source>
</evidence>
<dbReference type="PANTHER" id="PTHR45695:SF23">
    <property type="entry name" value="GALANIN-LIKE G-PROTEIN COUPLED RECEPTOR NPR-9"/>
    <property type="match status" value="1"/>
</dbReference>
<dbReference type="AlphaFoldDB" id="A0A9Q1HA08"/>
<dbReference type="PROSITE" id="PS00237">
    <property type="entry name" value="G_PROTEIN_RECEP_F1_1"/>
    <property type="match status" value="1"/>
</dbReference>
<evidence type="ECO:0000313" key="15">
    <source>
        <dbReference type="Proteomes" id="UP001152320"/>
    </source>
</evidence>
<keyword evidence="3 11" id="KW-0812">Transmembrane</keyword>
<dbReference type="Pfam" id="PF00001">
    <property type="entry name" value="7tm_1"/>
    <property type="match status" value="1"/>
</dbReference>
<evidence type="ECO:0000313" key="14">
    <source>
        <dbReference type="EMBL" id="KAJ8041472.1"/>
    </source>
</evidence>
<keyword evidence="9" id="KW-0325">Glycoprotein</keyword>
<dbReference type="SUPFAM" id="SSF81321">
    <property type="entry name" value="Family A G protein-coupled receptor-like"/>
    <property type="match status" value="1"/>
</dbReference>
<sequence>MAENTSFYTVASPSPSEWDVPEYRMTFLSLIIFLESAAGIVGNVAVLLIVVCFRDMHTLINLSFANLAVSDLCVFFLDAIPTALDVIGCNISSKLGCRIPYYMQWVTGQVTCLTLAFLSYDRYRVVVRPFNSLRHRSSRQVWMLLLAMWSVSFIIQAPMIYVGSPNERGLCQEYAPKHGVRFFFSAETVSLFLVPLAIMCFCHYHIWRTLVNSRRVPSQRGCFSSSVDSSVLTLNRKLWRQRKRGIRVVTAAVLTFALCCAPIHSVHLWYAYSGNRIQEHDIFYVQIHTVANAIMYFSNFMNPYIYAFLGKGFRRHTKDIVRCFSLRQQLMGYSIGKKDASTWL</sequence>
<dbReference type="InterPro" id="IPR000276">
    <property type="entry name" value="GPCR_Rhodpsn"/>
</dbReference>
<dbReference type="PANTHER" id="PTHR45695">
    <property type="entry name" value="LEUCOKININ RECEPTOR-RELATED"/>
    <property type="match status" value="1"/>
</dbReference>
<proteinExistence type="inferred from homology"/>
<dbReference type="EMBL" id="JAIZAY010000005">
    <property type="protein sequence ID" value="KAJ8041472.1"/>
    <property type="molecule type" value="Genomic_DNA"/>
</dbReference>
<dbReference type="GO" id="GO:0004930">
    <property type="term" value="F:G protein-coupled receptor activity"/>
    <property type="evidence" value="ECO:0007669"/>
    <property type="project" value="UniProtKB-KW"/>
</dbReference>
<feature type="transmembrane region" description="Helical" evidence="12">
    <location>
        <begin position="101"/>
        <end position="120"/>
    </location>
</feature>
<dbReference type="PRINTS" id="PR00237">
    <property type="entry name" value="GPCRRHODOPSN"/>
</dbReference>
<evidence type="ECO:0000256" key="6">
    <source>
        <dbReference type="ARBA" id="ARBA00023136"/>
    </source>
</evidence>
<organism evidence="14 15">
    <name type="scientific">Holothuria leucospilota</name>
    <name type="common">Black long sea cucumber</name>
    <name type="synonym">Mertensiothuria leucospilota</name>
    <dbReference type="NCBI Taxonomy" id="206669"/>
    <lineage>
        <taxon>Eukaryota</taxon>
        <taxon>Metazoa</taxon>
        <taxon>Echinodermata</taxon>
        <taxon>Eleutherozoa</taxon>
        <taxon>Echinozoa</taxon>
        <taxon>Holothuroidea</taxon>
        <taxon>Aspidochirotacea</taxon>
        <taxon>Aspidochirotida</taxon>
        <taxon>Holothuriidae</taxon>
        <taxon>Holothuria</taxon>
    </lineage>
</organism>
<keyword evidence="5 11" id="KW-0297">G-protein coupled receptor</keyword>
<dbReference type="GO" id="GO:0005886">
    <property type="term" value="C:plasma membrane"/>
    <property type="evidence" value="ECO:0007669"/>
    <property type="project" value="UniProtKB-SubCell"/>
</dbReference>
<comment type="caution">
    <text evidence="14">The sequence shown here is derived from an EMBL/GenBank/DDBJ whole genome shotgun (WGS) entry which is preliminary data.</text>
</comment>
<reference evidence="14" key="1">
    <citation type="submission" date="2021-10" db="EMBL/GenBank/DDBJ databases">
        <title>Tropical sea cucumber genome reveals ecological adaptation and Cuvierian tubules defense mechanism.</title>
        <authorList>
            <person name="Chen T."/>
        </authorList>
    </citation>
    <scope>NUCLEOTIDE SEQUENCE</scope>
    <source>
        <strain evidence="14">Nanhai2018</strain>
        <tissue evidence="14">Muscle</tissue>
    </source>
</reference>
<feature type="domain" description="G-protein coupled receptors family 1 profile" evidence="13">
    <location>
        <begin position="42"/>
        <end position="306"/>
    </location>
</feature>
<feature type="transmembrane region" description="Helical" evidence="12">
    <location>
        <begin position="282"/>
        <end position="309"/>
    </location>
</feature>
<dbReference type="OrthoDB" id="5964776at2759"/>
<comment type="subcellular location">
    <subcellularLocation>
        <location evidence="1">Cell membrane</location>
        <topology evidence="1">Multi-pass membrane protein</topology>
    </subcellularLocation>
</comment>
<keyword evidence="6 12" id="KW-0472">Membrane</keyword>
<evidence type="ECO:0000256" key="8">
    <source>
        <dbReference type="ARBA" id="ARBA00023170"/>
    </source>
</evidence>
<evidence type="ECO:0000256" key="11">
    <source>
        <dbReference type="RuleBase" id="RU000688"/>
    </source>
</evidence>
<dbReference type="Gene3D" id="1.20.1070.10">
    <property type="entry name" value="Rhodopsin 7-helix transmembrane proteins"/>
    <property type="match status" value="1"/>
</dbReference>
<evidence type="ECO:0000256" key="1">
    <source>
        <dbReference type="ARBA" id="ARBA00004651"/>
    </source>
</evidence>
<dbReference type="Proteomes" id="UP001152320">
    <property type="component" value="Chromosome 5"/>
</dbReference>
<evidence type="ECO:0000259" key="13">
    <source>
        <dbReference type="PROSITE" id="PS50262"/>
    </source>
</evidence>
<keyword evidence="4 12" id="KW-1133">Transmembrane helix</keyword>
<protein>
    <submittedName>
        <fullName evidence="14">G-protein coupled receptor 54</fullName>
    </submittedName>
</protein>
<evidence type="ECO:0000256" key="7">
    <source>
        <dbReference type="ARBA" id="ARBA00023157"/>
    </source>
</evidence>
<feature type="transmembrane region" description="Helical" evidence="12">
    <location>
        <begin position="27"/>
        <end position="52"/>
    </location>
</feature>
<evidence type="ECO:0000256" key="9">
    <source>
        <dbReference type="ARBA" id="ARBA00023180"/>
    </source>
</evidence>
<name>A0A9Q1HA08_HOLLE</name>
<dbReference type="InterPro" id="IPR017452">
    <property type="entry name" value="GPCR_Rhodpsn_7TM"/>
</dbReference>
<gene>
    <name evidence="14" type="ORF">HOLleu_12296</name>
</gene>
<feature type="transmembrane region" description="Helical" evidence="12">
    <location>
        <begin position="246"/>
        <end position="270"/>
    </location>
</feature>
<evidence type="ECO:0000256" key="10">
    <source>
        <dbReference type="ARBA" id="ARBA00023224"/>
    </source>
</evidence>
<feature type="transmembrane region" description="Helical" evidence="12">
    <location>
        <begin position="182"/>
        <end position="206"/>
    </location>
</feature>
<evidence type="ECO:0000256" key="5">
    <source>
        <dbReference type="ARBA" id="ARBA00023040"/>
    </source>
</evidence>
<comment type="similarity">
    <text evidence="11">Belongs to the G-protein coupled receptor 1 family.</text>
</comment>
<keyword evidence="10 11" id="KW-0807">Transducer</keyword>